<dbReference type="EMBL" id="CP122566">
    <property type="protein sequence ID" value="WGH92328.1"/>
    <property type="molecule type" value="Genomic_DNA"/>
</dbReference>
<keyword evidence="1" id="KW-1133">Transmembrane helix</keyword>
<dbReference type="PANTHER" id="PTHR38442:SF1">
    <property type="entry name" value="INNER MEMBRANE PROTEIN"/>
    <property type="match status" value="1"/>
</dbReference>
<dbReference type="InterPro" id="IPR007383">
    <property type="entry name" value="DUF445"/>
</dbReference>
<dbReference type="Proteomes" id="UP001224674">
    <property type="component" value="Chromosome"/>
</dbReference>
<keyword evidence="1" id="KW-0812">Transmembrane</keyword>
<dbReference type="RefSeq" id="WP_279674482.1">
    <property type="nucleotide sequence ID" value="NZ_CP122566.1"/>
</dbReference>
<feature type="transmembrane region" description="Helical" evidence="1">
    <location>
        <begin position="391"/>
        <end position="415"/>
    </location>
</feature>
<evidence type="ECO:0000313" key="2">
    <source>
        <dbReference type="EMBL" id="WGH92328.1"/>
    </source>
</evidence>
<proteinExistence type="predicted"/>
<protein>
    <submittedName>
        <fullName evidence="2">DUF445 family protein</fullName>
    </submittedName>
</protein>
<reference evidence="2 3" key="1">
    <citation type="submission" date="2023-03" db="EMBL/GenBank/DDBJ databases">
        <title>Complete genome sequences of several Auritidibacter ignavus strains isolated from ear infections.</title>
        <authorList>
            <person name="Baehr T."/>
            <person name="Baumhoegger A.M."/>
        </authorList>
    </citation>
    <scope>NUCLEOTIDE SEQUENCE [LARGE SCALE GENOMIC DNA]</scope>
    <source>
        <strain evidence="2 3">BABAE-6</strain>
    </source>
</reference>
<dbReference type="AlphaFoldDB" id="A0AAJ6AFH3"/>
<name>A0AAJ6AFH3_9MICC</name>
<feature type="transmembrane region" description="Helical" evidence="1">
    <location>
        <begin position="49"/>
        <end position="69"/>
    </location>
</feature>
<gene>
    <name evidence="2" type="ORF">QDX21_08340</name>
</gene>
<accession>A0AAJ6AFH3</accession>
<keyword evidence="1" id="KW-0472">Membrane</keyword>
<keyword evidence="3" id="KW-1185">Reference proteome</keyword>
<dbReference type="PANTHER" id="PTHR38442">
    <property type="entry name" value="INNER MEMBRANE PROTEIN-RELATED"/>
    <property type="match status" value="1"/>
</dbReference>
<evidence type="ECO:0000313" key="3">
    <source>
        <dbReference type="Proteomes" id="UP001224674"/>
    </source>
</evidence>
<evidence type="ECO:0000256" key="1">
    <source>
        <dbReference type="SAM" id="Phobius"/>
    </source>
</evidence>
<dbReference type="GO" id="GO:0005886">
    <property type="term" value="C:plasma membrane"/>
    <property type="evidence" value="ECO:0007669"/>
    <property type="project" value="TreeGrafter"/>
</dbReference>
<dbReference type="Pfam" id="PF04286">
    <property type="entry name" value="DUF445"/>
    <property type="match status" value="1"/>
</dbReference>
<feature type="transmembrane region" description="Helical" evidence="1">
    <location>
        <begin position="18"/>
        <end position="37"/>
    </location>
</feature>
<organism evidence="2 3">
    <name type="scientific">Auritidibacter ignavus</name>
    <dbReference type="NCBI Taxonomy" id="678932"/>
    <lineage>
        <taxon>Bacteria</taxon>
        <taxon>Bacillati</taxon>
        <taxon>Actinomycetota</taxon>
        <taxon>Actinomycetes</taxon>
        <taxon>Micrococcales</taxon>
        <taxon>Micrococcaceae</taxon>
        <taxon>Auritidibacter</taxon>
    </lineage>
</organism>
<sequence length="416" mass="45874">MTGVTEADRRAGLRRMKLVATSVLVVLAIVFVIAFILQERHPAFSYVRAAAEGGMVGALADWFAVTALFRRPMGIPIPHTAIIPRKKDQLAVSLGTFFQQNFLESEVMTEKLANLRPARKVGAWLAEPDHARDVGTQLAEIATGTLRATDDTKVRELIADLVRDHMIAPDWSPTLGSVLEEVVSANHHQPAVELVASRAADWVAENPQFFIDAVADRSPGWVPRVVDRLLGERIHRELLGYLRSVVASQNHQLRQQVTGWLEQLAQDMQHDDQVRAKVENLKAGVFADPNVAQLASHTWVTAKQALMSQLADPDSDLHRALVQAVADFGHRMETDAHLANTLDQWAVQVAQTAAERYGPQLVDVIQETIHRWDGRQAADTMELYAGKDLQFIRINGSIIGALAGLVIFTLATALFG</sequence>